<evidence type="ECO:0000313" key="3">
    <source>
        <dbReference type="EMBL" id="KND00154.1"/>
    </source>
</evidence>
<dbReference type="RefSeq" id="XP_016608193.1">
    <property type="nucleotide sequence ID" value="XM_016752729.1"/>
</dbReference>
<dbReference type="GeneID" id="27687940"/>
<dbReference type="GO" id="GO:0005506">
    <property type="term" value="F:iron ion binding"/>
    <property type="evidence" value="ECO:0007669"/>
    <property type="project" value="InterPro"/>
</dbReference>
<protein>
    <recommendedName>
        <fullName evidence="5">Cytochrome P450</fullName>
    </recommendedName>
</protein>
<evidence type="ECO:0000256" key="1">
    <source>
        <dbReference type="PIRSR" id="PIRSR602401-1"/>
    </source>
</evidence>
<dbReference type="SUPFAM" id="SSF48264">
    <property type="entry name" value="Cytochrome P450"/>
    <property type="match status" value="1"/>
</dbReference>
<dbReference type="GO" id="GO:0020037">
    <property type="term" value="F:heme binding"/>
    <property type="evidence" value="ECO:0007669"/>
    <property type="project" value="InterPro"/>
</dbReference>
<comment type="cofactor">
    <cofactor evidence="1">
        <name>heme</name>
        <dbReference type="ChEBI" id="CHEBI:30413"/>
    </cofactor>
</comment>
<dbReference type="GO" id="GO:0004497">
    <property type="term" value="F:monooxygenase activity"/>
    <property type="evidence" value="ECO:0007669"/>
    <property type="project" value="InterPro"/>
</dbReference>
<keyword evidence="2" id="KW-1133">Transmembrane helix</keyword>
<name>A0A0L0HH92_SPIPD</name>
<keyword evidence="1" id="KW-0479">Metal-binding</keyword>
<reference evidence="3 4" key="1">
    <citation type="submission" date="2009-08" db="EMBL/GenBank/DDBJ databases">
        <title>The Genome Sequence of Spizellomyces punctatus strain DAOM BR117.</title>
        <authorList>
            <consortium name="The Broad Institute Genome Sequencing Platform"/>
            <person name="Russ C."/>
            <person name="Cuomo C."/>
            <person name="Shea T."/>
            <person name="Young S.K."/>
            <person name="Zeng Q."/>
            <person name="Koehrsen M."/>
            <person name="Haas B."/>
            <person name="Borodovsky M."/>
            <person name="Guigo R."/>
            <person name="Alvarado L."/>
            <person name="Berlin A."/>
            <person name="Bochicchio J."/>
            <person name="Borenstein D."/>
            <person name="Chapman S."/>
            <person name="Chen Z."/>
            <person name="Engels R."/>
            <person name="Freedman E."/>
            <person name="Gellesch M."/>
            <person name="Goldberg J."/>
            <person name="Griggs A."/>
            <person name="Gujja S."/>
            <person name="Heiman D."/>
            <person name="Hepburn T."/>
            <person name="Howarth C."/>
            <person name="Jen D."/>
            <person name="Larson L."/>
            <person name="Lewis B."/>
            <person name="Mehta T."/>
            <person name="Park D."/>
            <person name="Pearson M."/>
            <person name="Roberts A."/>
            <person name="Saif S."/>
            <person name="Shenoy N."/>
            <person name="Sisk P."/>
            <person name="Stolte C."/>
            <person name="Sykes S."/>
            <person name="Thomson T."/>
            <person name="Walk T."/>
            <person name="White J."/>
            <person name="Yandava C."/>
            <person name="Burger G."/>
            <person name="Gray M.W."/>
            <person name="Holland P.W.H."/>
            <person name="King N."/>
            <person name="Lang F.B.F."/>
            <person name="Roger A.J."/>
            <person name="Ruiz-Trillo I."/>
            <person name="Lander E."/>
            <person name="Nusbaum C."/>
        </authorList>
    </citation>
    <scope>NUCLEOTIDE SEQUENCE [LARGE SCALE GENOMIC DNA]</scope>
    <source>
        <strain evidence="3 4">DAOM BR117</strain>
    </source>
</reference>
<sequence length="508" mass="57362">MLELIASHPILTAVLAIVIGLVLLSQRTTKSTLPGPKPWPIIGSLPLVYPYMRHEQGWRMGEILNATYGNIFEIRIFSRREVVVCDADQAKRILAGTAAGDLSKAEFCRGSLLQRMHKDFAHYGLFVIPSGPDWKKHRKFLQPAFGPHHLRLSTEVAVEVTRSLTDLWDGLLKNALANGKKSITVNIHEAFSNLTLDVIGKVAFSYNFKSIELMNDAVAHKDMFLINEVFATVIKRFAVPPFLWSYFGLGEKDAQKSIKYINTILRDVIEKKRARMASPDAEEKSKWNLDLLDRLLDASKGGGEDFTDQEIMDEVFAFFLAGHETTANALTNVFWELSRHPDIMANIEQEINDVLGPDGEPNHENLASLKYVEQVVKETLRLHPVVSGIPREANKNVEIMGHHVPAGATVFVAIRQIHRDTRYWDRPLEFDPSRWDNGFNPRAGTYLPFGDGPMNCIGQKIAMIESKVAVIQLVRKYKFTLVQEQSFRIRSSITTGFKDGLFLEVSHK</sequence>
<dbReference type="GO" id="GO:0016705">
    <property type="term" value="F:oxidoreductase activity, acting on paired donors, with incorporation or reduction of molecular oxygen"/>
    <property type="evidence" value="ECO:0007669"/>
    <property type="project" value="InterPro"/>
</dbReference>
<gene>
    <name evidence="3" type="ORF">SPPG_04495</name>
</gene>
<evidence type="ECO:0000313" key="4">
    <source>
        <dbReference type="Proteomes" id="UP000053201"/>
    </source>
</evidence>
<keyword evidence="2" id="KW-0472">Membrane</keyword>
<dbReference type="OrthoDB" id="1470350at2759"/>
<dbReference type="PRINTS" id="PR00463">
    <property type="entry name" value="EP450I"/>
</dbReference>
<dbReference type="InParanoid" id="A0A0L0HH92"/>
<dbReference type="OMA" id="MVFDEVC"/>
<keyword evidence="1" id="KW-0408">Iron</keyword>
<dbReference type="Pfam" id="PF00067">
    <property type="entry name" value="p450"/>
    <property type="match status" value="1"/>
</dbReference>
<dbReference type="InterPro" id="IPR001128">
    <property type="entry name" value="Cyt_P450"/>
</dbReference>
<dbReference type="PANTHER" id="PTHR24301:SF2">
    <property type="entry name" value="THROMBOXANE-A SYNTHASE"/>
    <property type="match status" value="1"/>
</dbReference>
<dbReference type="Gene3D" id="1.10.630.10">
    <property type="entry name" value="Cytochrome P450"/>
    <property type="match status" value="1"/>
</dbReference>
<keyword evidence="4" id="KW-1185">Reference proteome</keyword>
<accession>A0A0L0HH92</accession>
<keyword evidence="2" id="KW-0812">Transmembrane</keyword>
<evidence type="ECO:0008006" key="5">
    <source>
        <dbReference type="Google" id="ProtNLM"/>
    </source>
</evidence>
<dbReference type="VEuPathDB" id="FungiDB:SPPG_04495"/>
<dbReference type="Proteomes" id="UP000053201">
    <property type="component" value="Unassembled WGS sequence"/>
</dbReference>
<dbReference type="STRING" id="645134.A0A0L0HH92"/>
<feature type="transmembrane region" description="Helical" evidence="2">
    <location>
        <begin position="6"/>
        <end position="24"/>
    </location>
</feature>
<keyword evidence="1" id="KW-0349">Heme</keyword>
<feature type="binding site" description="axial binding residue" evidence="1">
    <location>
        <position position="456"/>
    </location>
    <ligand>
        <name>heme</name>
        <dbReference type="ChEBI" id="CHEBI:30413"/>
    </ligand>
    <ligandPart>
        <name>Fe</name>
        <dbReference type="ChEBI" id="CHEBI:18248"/>
    </ligandPart>
</feature>
<dbReference type="EMBL" id="KQ257456">
    <property type="protein sequence ID" value="KND00154.1"/>
    <property type="molecule type" value="Genomic_DNA"/>
</dbReference>
<dbReference type="PANTHER" id="PTHR24301">
    <property type="entry name" value="THROMBOXANE-A SYNTHASE"/>
    <property type="match status" value="1"/>
</dbReference>
<dbReference type="InterPro" id="IPR002401">
    <property type="entry name" value="Cyt_P450_E_grp-I"/>
</dbReference>
<organism evidence="3 4">
    <name type="scientific">Spizellomyces punctatus (strain DAOM BR117)</name>
    <dbReference type="NCBI Taxonomy" id="645134"/>
    <lineage>
        <taxon>Eukaryota</taxon>
        <taxon>Fungi</taxon>
        <taxon>Fungi incertae sedis</taxon>
        <taxon>Chytridiomycota</taxon>
        <taxon>Chytridiomycota incertae sedis</taxon>
        <taxon>Chytridiomycetes</taxon>
        <taxon>Spizellomycetales</taxon>
        <taxon>Spizellomycetaceae</taxon>
        <taxon>Spizellomyces</taxon>
    </lineage>
</organism>
<dbReference type="PRINTS" id="PR00385">
    <property type="entry name" value="P450"/>
</dbReference>
<proteinExistence type="predicted"/>
<dbReference type="InterPro" id="IPR036396">
    <property type="entry name" value="Cyt_P450_sf"/>
</dbReference>
<dbReference type="eggNOG" id="KOG0157">
    <property type="taxonomic scope" value="Eukaryota"/>
</dbReference>
<dbReference type="AlphaFoldDB" id="A0A0L0HH92"/>
<evidence type="ECO:0000256" key="2">
    <source>
        <dbReference type="SAM" id="Phobius"/>
    </source>
</evidence>